<name>A0A645G6F3_9ZZZZ</name>
<comment type="caution">
    <text evidence="2">The sequence shown here is derived from an EMBL/GenBank/DDBJ whole genome shotgun (WGS) entry which is preliminary data.</text>
</comment>
<dbReference type="EC" id="2.2.1.7" evidence="2"/>
<reference evidence="2" key="1">
    <citation type="submission" date="2019-08" db="EMBL/GenBank/DDBJ databases">
        <authorList>
            <person name="Kucharzyk K."/>
            <person name="Murdoch R.W."/>
            <person name="Higgins S."/>
            <person name="Loffler F."/>
        </authorList>
    </citation>
    <scope>NUCLEOTIDE SEQUENCE</scope>
</reference>
<dbReference type="InterPro" id="IPR033248">
    <property type="entry name" value="Transketolase_C"/>
</dbReference>
<evidence type="ECO:0000313" key="2">
    <source>
        <dbReference type="EMBL" id="MPN22458.1"/>
    </source>
</evidence>
<sequence>MHTIKPLDEKTVLGSIKKTGCCVVAENSNVCGGLGSIVAEALARTTPAPVEFIGVQDHFGEVGNLKFLTEKYHMTDADIAAAAEKVIKRK</sequence>
<dbReference type="AlphaFoldDB" id="A0A645G6F3"/>
<dbReference type="GO" id="GO:0008661">
    <property type="term" value="F:1-deoxy-D-xylulose-5-phosphate synthase activity"/>
    <property type="evidence" value="ECO:0007669"/>
    <property type="project" value="UniProtKB-EC"/>
</dbReference>
<dbReference type="SUPFAM" id="SSF52922">
    <property type="entry name" value="TK C-terminal domain-like"/>
    <property type="match status" value="1"/>
</dbReference>
<organism evidence="2">
    <name type="scientific">bioreactor metagenome</name>
    <dbReference type="NCBI Taxonomy" id="1076179"/>
    <lineage>
        <taxon>unclassified sequences</taxon>
        <taxon>metagenomes</taxon>
        <taxon>ecological metagenomes</taxon>
    </lineage>
</organism>
<protein>
    <submittedName>
        <fullName evidence="2">1-deoxy-D-xylulose-5-phosphate synthase</fullName>
        <ecNumber evidence="2">2.2.1.7</ecNumber>
    </submittedName>
</protein>
<dbReference type="Gene3D" id="3.40.50.920">
    <property type="match status" value="1"/>
</dbReference>
<accession>A0A645G6F3</accession>
<gene>
    <name evidence="2" type="primary">dxs_104</name>
    <name evidence="2" type="ORF">SDC9_169841</name>
</gene>
<proteinExistence type="predicted"/>
<keyword evidence="2" id="KW-0808">Transferase</keyword>
<feature type="domain" description="Transketolase C-terminal" evidence="1">
    <location>
        <begin position="1"/>
        <end position="79"/>
    </location>
</feature>
<evidence type="ECO:0000259" key="1">
    <source>
        <dbReference type="Pfam" id="PF02780"/>
    </source>
</evidence>
<dbReference type="InterPro" id="IPR009014">
    <property type="entry name" value="Transketo_C/PFOR_II"/>
</dbReference>
<dbReference type="EMBL" id="VSSQ01070693">
    <property type="protein sequence ID" value="MPN22458.1"/>
    <property type="molecule type" value="Genomic_DNA"/>
</dbReference>
<dbReference type="Pfam" id="PF02780">
    <property type="entry name" value="Transketolase_C"/>
    <property type="match status" value="1"/>
</dbReference>